<sequence length="100" mass="11289">MTFFMVTATFPPDKATGVGKVFTSGKLTELPSFVKRINIFVVPEGNIKTYAIYECEDEKAHEGYKAIAKRYTGYYELEGWKHKIEHLLTPNEALPMIGLG</sequence>
<dbReference type="AlphaFoldDB" id="X1GW91"/>
<dbReference type="EMBL" id="BARU01020272">
    <property type="protein sequence ID" value="GAH61432.1"/>
    <property type="molecule type" value="Genomic_DNA"/>
</dbReference>
<evidence type="ECO:0008006" key="2">
    <source>
        <dbReference type="Google" id="ProtNLM"/>
    </source>
</evidence>
<protein>
    <recommendedName>
        <fullName evidence="2">ABM domain-containing protein</fullName>
    </recommendedName>
</protein>
<reference evidence="1" key="1">
    <citation type="journal article" date="2014" name="Front. Microbiol.">
        <title>High frequency of phylogenetically diverse reductive dehalogenase-homologous genes in deep subseafloor sedimentary metagenomes.</title>
        <authorList>
            <person name="Kawai M."/>
            <person name="Futagami T."/>
            <person name="Toyoda A."/>
            <person name="Takaki Y."/>
            <person name="Nishi S."/>
            <person name="Hori S."/>
            <person name="Arai W."/>
            <person name="Tsubouchi T."/>
            <person name="Morono Y."/>
            <person name="Uchiyama I."/>
            <person name="Ito T."/>
            <person name="Fujiyama A."/>
            <person name="Inagaki F."/>
            <person name="Takami H."/>
        </authorList>
    </citation>
    <scope>NUCLEOTIDE SEQUENCE</scope>
    <source>
        <strain evidence="1">Expedition CK06-06</strain>
    </source>
</reference>
<accession>X1GW91</accession>
<comment type="caution">
    <text evidence="1">The sequence shown here is derived from an EMBL/GenBank/DDBJ whole genome shotgun (WGS) entry which is preliminary data.</text>
</comment>
<evidence type="ECO:0000313" key="1">
    <source>
        <dbReference type="EMBL" id="GAH61432.1"/>
    </source>
</evidence>
<gene>
    <name evidence="1" type="ORF">S03H2_33319</name>
</gene>
<feature type="non-terminal residue" evidence="1">
    <location>
        <position position="100"/>
    </location>
</feature>
<name>X1GW91_9ZZZZ</name>
<organism evidence="1">
    <name type="scientific">marine sediment metagenome</name>
    <dbReference type="NCBI Taxonomy" id="412755"/>
    <lineage>
        <taxon>unclassified sequences</taxon>
        <taxon>metagenomes</taxon>
        <taxon>ecological metagenomes</taxon>
    </lineage>
</organism>
<proteinExistence type="predicted"/>